<feature type="coiled-coil region" evidence="1">
    <location>
        <begin position="36"/>
        <end position="70"/>
    </location>
</feature>
<dbReference type="EMBL" id="SRRO01000001">
    <property type="protein sequence ID" value="TGN64211.1"/>
    <property type="molecule type" value="Genomic_DNA"/>
</dbReference>
<feature type="transmembrane region" description="Helical" evidence="2">
    <location>
        <begin position="12"/>
        <end position="38"/>
    </location>
</feature>
<evidence type="ECO:0000256" key="2">
    <source>
        <dbReference type="SAM" id="Phobius"/>
    </source>
</evidence>
<gene>
    <name evidence="3" type="ORF">EXE59_09795</name>
</gene>
<dbReference type="OrthoDB" id="2881855at2"/>
<keyword evidence="2" id="KW-0472">Membrane</keyword>
<keyword evidence="4" id="KW-1185">Reference proteome</keyword>
<dbReference type="RefSeq" id="WP_135838738.1">
    <property type="nucleotide sequence ID" value="NZ_SRRO01000001.1"/>
</dbReference>
<keyword evidence="2" id="KW-1133">Transmembrane helix</keyword>
<protein>
    <submittedName>
        <fullName evidence="3">Uncharacterized protein</fullName>
    </submittedName>
</protein>
<evidence type="ECO:0000256" key="1">
    <source>
        <dbReference type="SAM" id="Coils"/>
    </source>
</evidence>
<organism evidence="3 4">
    <name type="scientific">Nocardioides eburneiflavus</name>
    <dbReference type="NCBI Taxonomy" id="2518372"/>
    <lineage>
        <taxon>Bacteria</taxon>
        <taxon>Bacillati</taxon>
        <taxon>Actinomycetota</taxon>
        <taxon>Actinomycetes</taxon>
        <taxon>Propionibacteriales</taxon>
        <taxon>Nocardioidaceae</taxon>
        <taxon>Nocardioides</taxon>
    </lineage>
</organism>
<reference evidence="3 4" key="1">
    <citation type="submission" date="2019-04" db="EMBL/GenBank/DDBJ databases">
        <title>Three New Species of Nocardioides, Nocardioides euryhalodurans sp. nov., Nocardioides seonyuensis sp. nov. and Nocardioides eburneoflavus sp. nov. Isolated from Soil.</title>
        <authorList>
            <person name="Roh S.G."/>
            <person name="Lee C."/>
            <person name="Kim M.-K."/>
            <person name="Kim S.B."/>
        </authorList>
    </citation>
    <scope>NUCLEOTIDE SEQUENCE [LARGE SCALE GENOMIC DNA]</scope>
    <source>
        <strain evidence="3 4">MMS17-SY213</strain>
    </source>
</reference>
<evidence type="ECO:0000313" key="4">
    <source>
        <dbReference type="Proteomes" id="UP000297496"/>
    </source>
</evidence>
<feature type="transmembrane region" description="Helical" evidence="2">
    <location>
        <begin position="261"/>
        <end position="284"/>
    </location>
</feature>
<name>A0A4Z1BSD4_9ACTN</name>
<proteinExistence type="predicted"/>
<accession>A0A4Z1BSD4</accession>
<keyword evidence="2" id="KW-0812">Transmembrane</keyword>
<keyword evidence="1" id="KW-0175">Coiled coil</keyword>
<dbReference type="AlphaFoldDB" id="A0A4Z1BSD4"/>
<evidence type="ECO:0000313" key="3">
    <source>
        <dbReference type="EMBL" id="TGN64211.1"/>
    </source>
</evidence>
<sequence>MTSVYAVADVNWLLSALTQASAAMIAIVGGLLVTRYVALHAEQASAQRRVDDLKRRFETAKSQHAAARASFQSGEVNDLLEDHAVFTAAFEATTHGRQLDVETVLDAVEEDGEGLDRELLSRQVAALDQEMSAAVGAIAPLVPVRKRHPDWDEFRRENDVTASKPDLWRWVYDEVCHVAILAAREAEEKARKGALAGMSSYLDPYIRMPGPGIDVETRRANREWRLTAVDRATAAMEQLSQEQRLAQENLDAARQPEGFSLAIRVLIALAVLGMVVPVVVMTFGEMYLHWGWRVVVSTLFLAGVGLLLRFLLVYADFLREGGRTSLPKNLLGLLKP</sequence>
<dbReference type="Proteomes" id="UP000297496">
    <property type="component" value="Unassembled WGS sequence"/>
</dbReference>
<feature type="transmembrane region" description="Helical" evidence="2">
    <location>
        <begin position="290"/>
        <end position="315"/>
    </location>
</feature>
<comment type="caution">
    <text evidence="3">The sequence shown here is derived from an EMBL/GenBank/DDBJ whole genome shotgun (WGS) entry which is preliminary data.</text>
</comment>